<feature type="binding site" evidence="7">
    <location>
        <position position="101"/>
    </location>
    <ligand>
        <name>Zn(2+)</name>
        <dbReference type="ChEBI" id="CHEBI:29105"/>
    </ligand>
</feature>
<gene>
    <name evidence="7" type="primary">hutI</name>
    <name evidence="9" type="ORF">PCIT_17822</name>
</gene>
<feature type="binding site" evidence="7">
    <location>
        <position position="206"/>
    </location>
    <ligand>
        <name>4-imidazolone-5-propanoate</name>
        <dbReference type="ChEBI" id="CHEBI:77893"/>
    </ligand>
</feature>
<feature type="binding site" evidence="7">
    <location>
        <position position="173"/>
    </location>
    <ligand>
        <name>4-imidazolone-5-propanoate</name>
        <dbReference type="ChEBI" id="CHEBI:77893"/>
    </ligand>
</feature>
<sequence>MNKGGTDILYIQVSLLNSNQIFFGVVAMIEPDLVITDVNLATMDAERIAPYGMIEQGAIMIKEGVISWLGLQAEMPEFDALATPVHSAKGAWLTPGLIDCHTHILFAGDRATEFEQRLQGVSYQQIAEQGGGIASTVRATREADHETLFVNAKGRLNSLLREGVTTVESKTGYGLDTENELKLLEVNKLLAEHHPIDIHSTFLGAHALPPEYKNQADAYIDIVCDEMLPQVAKLKLASAVDVFCENVGFSYEQTRRVFEAATKLGLKVKCHAEQLSNQKGTELVAEFSGLSADHIEYLDEAGVMAMAKAGTIAVLLPGAFYFLRETQLPPLELLRKHKVPMAIASDFNPGTAPLCSLRLMLNMGCTLFRMTPEETLQGVTCHAAKALGLSDRGMLKVGMRADFALWDISHPAQLSYQFGVNDLLNLWILGKLTQN</sequence>
<comment type="similarity">
    <text evidence="7">Belongs to the metallo-dependent hydrolases superfamily. HutI family.</text>
</comment>
<feature type="binding site" evidence="7">
    <location>
        <position position="110"/>
    </location>
    <ligand>
        <name>4-imidazolone-5-propanoate</name>
        <dbReference type="ChEBI" id="CHEBI:77893"/>
    </ligand>
</feature>
<feature type="binding site" evidence="7">
    <location>
        <position position="348"/>
    </location>
    <ligand>
        <name>N-formimidoyl-L-glutamate</name>
        <dbReference type="ChEBI" id="CHEBI:58928"/>
    </ligand>
</feature>
<comment type="subcellular location">
    <subcellularLocation>
        <location evidence="7">Cytoplasm</location>
    </subcellularLocation>
</comment>
<feature type="binding site" evidence="7">
    <location>
        <position position="346"/>
    </location>
    <ligand>
        <name>Fe(3+)</name>
        <dbReference type="ChEBI" id="CHEBI:29034"/>
    </ligand>
</feature>
<dbReference type="Gene3D" id="2.30.40.10">
    <property type="entry name" value="Urease, subunit C, domain 1"/>
    <property type="match status" value="1"/>
</dbReference>
<evidence type="ECO:0000256" key="6">
    <source>
        <dbReference type="ARBA" id="ARBA00023004"/>
    </source>
</evidence>
<organism evidence="9">
    <name type="scientific">Pseudoalteromonas citrea DSM 8771</name>
    <dbReference type="NCBI Taxonomy" id="1117314"/>
    <lineage>
        <taxon>Bacteria</taxon>
        <taxon>Pseudomonadati</taxon>
        <taxon>Pseudomonadota</taxon>
        <taxon>Gammaproteobacteria</taxon>
        <taxon>Alteromonadales</taxon>
        <taxon>Pseudoalteromonadaceae</taxon>
        <taxon>Pseudoalteromonas</taxon>
    </lineage>
</organism>
<dbReference type="SUPFAM" id="SSF51338">
    <property type="entry name" value="Composite domain of metallo-dependent hydrolases"/>
    <property type="match status" value="1"/>
</dbReference>
<dbReference type="EC" id="3.5.2.7" evidence="1 7"/>
<feature type="binding site" evidence="7">
    <location>
        <position position="173"/>
    </location>
    <ligand>
        <name>N-formimidoyl-L-glutamate</name>
        <dbReference type="ChEBI" id="CHEBI:58928"/>
    </ligand>
</feature>
<keyword evidence="3 7" id="KW-0378">Hydrolase</keyword>
<dbReference type="GO" id="GO:0019557">
    <property type="term" value="P:L-histidine catabolic process to glutamate and formate"/>
    <property type="evidence" value="ECO:0007669"/>
    <property type="project" value="UniProtKB-UniPathway"/>
</dbReference>
<dbReference type="GO" id="GO:0008270">
    <property type="term" value="F:zinc ion binding"/>
    <property type="evidence" value="ECO:0007669"/>
    <property type="project" value="UniProtKB-UniRule"/>
</dbReference>
<dbReference type="STRING" id="1117314.PCIT_17822"/>
<dbReference type="InterPro" id="IPR011059">
    <property type="entry name" value="Metal-dep_hydrolase_composite"/>
</dbReference>
<keyword evidence="6 7" id="KW-0408">Iron</keyword>
<reference evidence="9" key="2">
    <citation type="submission" date="2013-04" db="EMBL/GenBank/DDBJ databases">
        <title>Genome sequence of Pseudoalteromonas citrea.</title>
        <authorList>
            <person name="Xie B.-B."/>
            <person name="Rong J.-C."/>
            <person name="Qin Q.-L."/>
            <person name="Shu Y.-L."/>
            <person name="Zhang Y.-Z."/>
        </authorList>
    </citation>
    <scope>NUCLEOTIDE SEQUENCE</scope>
    <source>
        <strain evidence="9">NCIMB 1889</strain>
    </source>
</reference>
<dbReference type="InterPro" id="IPR006680">
    <property type="entry name" value="Amidohydro-rel"/>
</dbReference>
<dbReference type="CDD" id="cd01296">
    <property type="entry name" value="Imidazolone-5PH"/>
    <property type="match status" value="1"/>
</dbReference>
<dbReference type="GO" id="GO:0019556">
    <property type="term" value="P:L-histidine catabolic process to glutamate and formamide"/>
    <property type="evidence" value="ECO:0007669"/>
    <property type="project" value="UniProtKB-UniRule"/>
</dbReference>
<comment type="function">
    <text evidence="7">Catalyzes the hydrolytic cleavage of the carbon-nitrogen bond in imidazolone-5-propanoate to yield N-formimidoyl-L-glutamate. It is the third step in the universal histidine degradation pathway.</text>
</comment>
<dbReference type="GO" id="GO:0005506">
    <property type="term" value="F:iron ion binding"/>
    <property type="evidence" value="ECO:0007669"/>
    <property type="project" value="UniProtKB-UniRule"/>
</dbReference>
<keyword evidence="2 7" id="KW-0479">Metal-binding</keyword>
<dbReference type="GO" id="GO:0005737">
    <property type="term" value="C:cytoplasm"/>
    <property type="evidence" value="ECO:0007669"/>
    <property type="project" value="UniProtKB-SubCell"/>
</dbReference>
<dbReference type="eggNOG" id="COG1228">
    <property type="taxonomic scope" value="Bacteria"/>
</dbReference>
<feature type="binding site" evidence="7">
    <location>
        <position position="351"/>
    </location>
    <ligand>
        <name>4-imidazolone-5-propanoate</name>
        <dbReference type="ChEBI" id="CHEBI:77893"/>
    </ligand>
</feature>
<dbReference type="UniPathway" id="UPA00379">
    <property type="reaction ID" value="UER00551"/>
</dbReference>
<dbReference type="SUPFAM" id="SSF51556">
    <property type="entry name" value="Metallo-dependent hydrolases"/>
    <property type="match status" value="1"/>
</dbReference>
<evidence type="ECO:0000256" key="7">
    <source>
        <dbReference type="HAMAP-Rule" id="MF_00372"/>
    </source>
</evidence>
<dbReference type="PANTHER" id="PTHR42752:SF1">
    <property type="entry name" value="IMIDAZOLONEPROPIONASE-RELATED"/>
    <property type="match status" value="1"/>
</dbReference>
<feature type="binding site" evidence="7">
    <location>
        <position position="346"/>
    </location>
    <ligand>
        <name>Zn(2+)</name>
        <dbReference type="ChEBI" id="CHEBI:29105"/>
    </ligand>
</feature>
<dbReference type="GO" id="GO:0050480">
    <property type="term" value="F:imidazolonepropionase activity"/>
    <property type="evidence" value="ECO:0007669"/>
    <property type="project" value="UniProtKB-UniRule"/>
</dbReference>
<evidence type="ECO:0000256" key="5">
    <source>
        <dbReference type="ARBA" id="ARBA00022833"/>
    </source>
</evidence>
<evidence type="ECO:0000313" key="9">
    <source>
        <dbReference type="EMBL" id="ERG17253.1"/>
    </source>
</evidence>
<dbReference type="Pfam" id="PF01979">
    <property type="entry name" value="Amidohydro_1"/>
    <property type="match status" value="1"/>
</dbReference>
<proteinExistence type="inferred from homology"/>
<comment type="pathway">
    <text evidence="7">Amino-acid degradation; L-histidine degradation into L-glutamate; N-formimidoyl-L-glutamate from L-histidine: step 3/3.</text>
</comment>
<comment type="catalytic activity">
    <reaction evidence="7">
        <text>4-imidazolone-5-propanoate + H2O = N-formimidoyl-L-glutamate</text>
        <dbReference type="Rhea" id="RHEA:23660"/>
        <dbReference type="ChEBI" id="CHEBI:15377"/>
        <dbReference type="ChEBI" id="CHEBI:58928"/>
        <dbReference type="ChEBI" id="CHEBI:77893"/>
        <dbReference type="EC" id="3.5.2.7"/>
    </reaction>
</comment>
<feature type="binding site" evidence="7">
    <location>
        <position position="101"/>
    </location>
    <ligand>
        <name>Fe(3+)</name>
        <dbReference type="ChEBI" id="CHEBI:29034"/>
    </ligand>
</feature>
<reference evidence="9" key="1">
    <citation type="journal article" date="2012" name="J. Bacteriol.">
        <title>Genome sequences of type strains of seven species of the marine bacterium Pseudoalteromonas.</title>
        <authorList>
            <person name="Xie B.B."/>
            <person name="Shu Y.L."/>
            <person name="Qin Q.L."/>
            <person name="Rong J.C."/>
            <person name="Zhang X.Y."/>
            <person name="Chen X.L."/>
            <person name="Shi M."/>
            <person name="He H.L."/>
            <person name="Zhou B.C."/>
            <person name="Zhang Y.Z."/>
        </authorList>
    </citation>
    <scope>NUCLEOTIDE SEQUENCE [LARGE SCALE GENOMIC DNA]</scope>
    <source>
        <strain evidence="9">NCIMB 1889</strain>
    </source>
</reference>
<evidence type="ECO:0000259" key="8">
    <source>
        <dbReference type="Pfam" id="PF01979"/>
    </source>
</evidence>
<evidence type="ECO:0000256" key="2">
    <source>
        <dbReference type="ARBA" id="ARBA00022723"/>
    </source>
</evidence>
<dbReference type="NCBIfam" id="TIGR01224">
    <property type="entry name" value="hutI"/>
    <property type="match status" value="1"/>
</dbReference>
<keyword evidence="7" id="KW-0963">Cytoplasm</keyword>
<keyword evidence="4 7" id="KW-0369">Histidine metabolism</keyword>
<name>U1KMP3_9GAMM</name>
<dbReference type="InterPro" id="IPR032466">
    <property type="entry name" value="Metal_Hydrolase"/>
</dbReference>
<dbReference type="Gene3D" id="3.20.20.140">
    <property type="entry name" value="Metal-dependent hydrolases"/>
    <property type="match status" value="1"/>
</dbReference>
<dbReference type="AlphaFoldDB" id="U1KMP3"/>
<dbReference type="EMBL" id="AHBZ02000178">
    <property type="protein sequence ID" value="ERG17253.1"/>
    <property type="molecule type" value="Genomic_DNA"/>
</dbReference>
<comment type="cofactor">
    <cofactor evidence="7">
        <name>Zn(2+)</name>
        <dbReference type="ChEBI" id="CHEBI:29105"/>
    </cofactor>
    <cofactor evidence="7">
        <name>Fe(3+)</name>
        <dbReference type="ChEBI" id="CHEBI:29034"/>
    </cofactor>
    <text evidence="7">Binds 1 zinc or iron ion per subunit.</text>
</comment>
<feature type="binding site" evidence="7">
    <location>
        <position position="271"/>
    </location>
    <ligand>
        <name>Fe(3+)</name>
        <dbReference type="ChEBI" id="CHEBI:29034"/>
    </ligand>
</feature>
<feature type="binding site" evidence="7">
    <location>
        <position position="103"/>
    </location>
    <ligand>
        <name>Fe(3+)</name>
        <dbReference type="ChEBI" id="CHEBI:29034"/>
    </ligand>
</feature>
<evidence type="ECO:0000256" key="4">
    <source>
        <dbReference type="ARBA" id="ARBA00022808"/>
    </source>
</evidence>
<feature type="domain" description="Amidohydrolase-related" evidence="8">
    <location>
        <begin position="93"/>
        <end position="431"/>
    </location>
</feature>
<feature type="binding site" evidence="7">
    <location>
        <position position="271"/>
    </location>
    <ligand>
        <name>Zn(2+)</name>
        <dbReference type="ChEBI" id="CHEBI:29105"/>
    </ligand>
</feature>
<dbReference type="PANTHER" id="PTHR42752">
    <property type="entry name" value="IMIDAZOLONEPROPIONASE"/>
    <property type="match status" value="1"/>
</dbReference>
<evidence type="ECO:0000256" key="1">
    <source>
        <dbReference type="ARBA" id="ARBA00012864"/>
    </source>
</evidence>
<evidence type="ECO:0000256" key="3">
    <source>
        <dbReference type="ARBA" id="ARBA00022801"/>
    </source>
</evidence>
<dbReference type="HAMAP" id="MF_00372">
    <property type="entry name" value="HutI"/>
    <property type="match status" value="1"/>
</dbReference>
<feature type="binding site" evidence="7">
    <location>
        <position position="350"/>
    </location>
    <ligand>
        <name>N-formimidoyl-L-glutamate</name>
        <dbReference type="ChEBI" id="CHEBI:58928"/>
    </ligand>
</feature>
<protein>
    <recommendedName>
        <fullName evidence="1 7">Imidazolonepropionase</fullName>
        <ecNumber evidence="1 7">3.5.2.7</ecNumber>
    </recommendedName>
    <alternativeName>
        <fullName evidence="7">Imidazolone-5-propionate hydrolase</fullName>
    </alternativeName>
</protein>
<feature type="binding site" evidence="7">
    <location>
        <position position="103"/>
    </location>
    <ligand>
        <name>Zn(2+)</name>
        <dbReference type="ChEBI" id="CHEBI:29105"/>
    </ligand>
</feature>
<dbReference type="FunFam" id="3.20.20.140:FF:000007">
    <property type="entry name" value="Imidazolonepropionase"/>
    <property type="match status" value="1"/>
</dbReference>
<accession>U1KMP3</accession>
<dbReference type="InterPro" id="IPR005920">
    <property type="entry name" value="HutI"/>
</dbReference>
<comment type="caution">
    <text evidence="9">The sequence shown here is derived from an EMBL/GenBank/DDBJ whole genome shotgun (WGS) entry which is preliminary data.</text>
</comment>
<keyword evidence="5 7" id="KW-0862">Zinc</keyword>
<feature type="binding site" evidence="7">
    <location>
        <position position="274"/>
    </location>
    <ligand>
        <name>4-imidazolone-5-propanoate</name>
        <dbReference type="ChEBI" id="CHEBI:77893"/>
    </ligand>
</feature>